<proteinExistence type="predicted"/>
<dbReference type="Proteomes" id="UP000247763">
    <property type="component" value="Chromosome"/>
</dbReference>
<sequence>MLTRKLRPLALGAVFVLAACSAGGSPDPLAGFGPDPKLPPPSQALAPQIAIAKPVGWTGSEAPRAPEGFKVTRFAGALAHPRWLLVLPNGDVLVAESSSEKKGKPGFRDHVANLLMGQAGAIQRTSPNRITLLRDADGDGLAELQTAFAENIRRPFGMTLVGDSLYVAQDDGIVRLPYKAGDTKVSGQPERVFDLPAGRNHHWTKNVFASPDGKTLYATVGSNSNIGENGMAEEEGRAAIWAIDPVAKTGRLFATGLRNPNGLDFEPVTGALWTTVNERDELGPDLVPDYMTSVRDGGFYGWPYSYFGQIVDERVQPQRPDLVAKALKPDYALGSHTASLGLAFYRAEAFPEKYRGGAFVGQHGSWNRKPFNGYRVVFVPFAGGKPSGPPEVFLDGFLTGDGKTRGRPVGVAVDGKGALLVADDSGKAIWRIAPKTP</sequence>
<dbReference type="KEGG" id="phb:HYN04_03965"/>
<dbReference type="PANTHER" id="PTHR19328:SF55">
    <property type="entry name" value="BLR6566 PROTEIN"/>
    <property type="match status" value="1"/>
</dbReference>
<evidence type="ECO:0000313" key="3">
    <source>
        <dbReference type="EMBL" id="AWM76984.1"/>
    </source>
</evidence>
<dbReference type="AlphaFoldDB" id="A0A2Z3I0P8"/>
<evidence type="ECO:0000259" key="2">
    <source>
        <dbReference type="Pfam" id="PF23500"/>
    </source>
</evidence>
<keyword evidence="4" id="KW-1185">Reference proteome</keyword>
<dbReference type="Gene3D" id="2.120.10.30">
    <property type="entry name" value="TolB, C-terminal domain"/>
    <property type="match status" value="1"/>
</dbReference>
<accession>A0A2Z3I0P8</accession>
<evidence type="ECO:0000313" key="4">
    <source>
        <dbReference type="Proteomes" id="UP000247763"/>
    </source>
</evidence>
<feature type="signal peptide" evidence="1">
    <location>
        <begin position="1"/>
        <end position="24"/>
    </location>
</feature>
<dbReference type="SUPFAM" id="SSF50952">
    <property type="entry name" value="Soluble quinoprotein glucose dehydrogenase"/>
    <property type="match status" value="1"/>
</dbReference>
<dbReference type="InterPro" id="IPR011042">
    <property type="entry name" value="6-blade_b-propeller_TolB-like"/>
</dbReference>
<dbReference type="PANTHER" id="PTHR19328">
    <property type="entry name" value="HEDGEHOG-INTERACTING PROTEIN"/>
    <property type="match status" value="1"/>
</dbReference>
<keyword evidence="1" id="KW-0732">Signal</keyword>
<dbReference type="Pfam" id="PF23500">
    <property type="entry name" value="DUF7133"/>
    <property type="match status" value="1"/>
</dbReference>
<dbReference type="RefSeq" id="WP_110449553.1">
    <property type="nucleotide sequence ID" value="NZ_CP029479.1"/>
</dbReference>
<feature type="domain" description="DUF7133" evidence="2">
    <location>
        <begin position="87"/>
        <end position="362"/>
    </location>
</feature>
<dbReference type="OrthoDB" id="9770043at2"/>
<feature type="chain" id="PRO_5016369218" evidence="1">
    <location>
        <begin position="25"/>
        <end position="437"/>
    </location>
</feature>
<dbReference type="EMBL" id="CP029479">
    <property type="protein sequence ID" value="AWM76984.1"/>
    <property type="molecule type" value="Genomic_DNA"/>
</dbReference>
<dbReference type="InterPro" id="IPR055557">
    <property type="entry name" value="DUF7133"/>
</dbReference>
<gene>
    <name evidence="3" type="ORF">HYN04_03965</name>
</gene>
<dbReference type="PROSITE" id="PS51257">
    <property type="entry name" value="PROKAR_LIPOPROTEIN"/>
    <property type="match status" value="1"/>
</dbReference>
<evidence type="ECO:0000256" key="1">
    <source>
        <dbReference type="SAM" id="SignalP"/>
    </source>
</evidence>
<dbReference type="InterPro" id="IPR011041">
    <property type="entry name" value="Quinoprot_gluc/sorb_DH_b-prop"/>
</dbReference>
<name>A0A2Z3I0P8_9CAUL</name>
<organism evidence="3 4">
    <name type="scientific">Phenylobacterium parvum</name>
    <dbReference type="NCBI Taxonomy" id="2201350"/>
    <lineage>
        <taxon>Bacteria</taxon>
        <taxon>Pseudomonadati</taxon>
        <taxon>Pseudomonadota</taxon>
        <taxon>Alphaproteobacteria</taxon>
        <taxon>Caulobacterales</taxon>
        <taxon>Caulobacteraceae</taxon>
        <taxon>Phenylobacterium</taxon>
    </lineage>
</organism>
<protein>
    <submittedName>
        <fullName evidence="3">Sorbosone dehydrogenase</fullName>
    </submittedName>
</protein>
<reference evidence="4" key="1">
    <citation type="submission" date="2018-05" db="EMBL/GenBank/DDBJ databases">
        <title>Genome sequencing of Phenylobacterium sp. HYN0004.</title>
        <authorList>
            <person name="Yi H."/>
            <person name="Baek C."/>
        </authorList>
    </citation>
    <scope>NUCLEOTIDE SEQUENCE [LARGE SCALE GENOMIC DNA]</scope>
    <source>
        <strain evidence="4">HYN0004</strain>
    </source>
</reference>